<keyword evidence="4 10" id="KW-0812">Transmembrane</keyword>
<dbReference type="InterPro" id="IPR000531">
    <property type="entry name" value="Beta-barrel_TonB"/>
</dbReference>
<evidence type="ECO:0000313" key="16">
    <source>
        <dbReference type="Proteomes" id="UP000182108"/>
    </source>
</evidence>
<reference evidence="16" key="1">
    <citation type="submission" date="2015-08" db="EMBL/GenBank/DDBJ databases">
        <authorList>
            <person name="Babu N.S."/>
            <person name="Beckwith C.J."/>
            <person name="Beseler K.G."/>
            <person name="Brison A."/>
            <person name="Carone J.V."/>
            <person name="Caskin T.P."/>
            <person name="Diamond M."/>
            <person name="Durham M.E."/>
            <person name="Foxe J.M."/>
            <person name="Go M."/>
            <person name="Henderson B.A."/>
            <person name="Jones I.B."/>
            <person name="McGettigan J.A."/>
            <person name="Micheletti S.J."/>
            <person name="Nasrallah M.E."/>
            <person name="Ortiz D."/>
            <person name="Piller C.R."/>
            <person name="Privatt S.R."/>
            <person name="Schneider S.L."/>
            <person name="Sharp S."/>
            <person name="Smith T.C."/>
            <person name="Stanton J.D."/>
            <person name="Ullery H.E."/>
            <person name="Wilson R.J."/>
            <person name="Serrano M.G."/>
            <person name="Buck G."/>
            <person name="Lee V."/>
            <person name="Wang Y."/>
            <person name="Carvalho R."/>
            <person name="Voegtly L."/>
            <person name="Shi R."/>
            <person name="Duckworth R."/>
            <person name="Johnson A."/>
            <person name="Loviza R."/>
            <person name="Walstead R."/>
            <person name="Shah Z."/>
            <person name="Kiflezghi M."/>
            <person name="Wade K."/>
            <person name="Ball S.L."/>
            <person name="Bradley K.W."/>
            <person name="Asai D.J."/>
            <person name="Bowman C.A."/>
            <person name="Russell D.A."/>
            <person name="Pope W.H."/>
            <person name="Jacobs-Sera D."/>
            <person name="Hendrix R.W."/>
            <person name="Hatfull G.F."/>
        </authorList>
    </citation>
    <scope>NUCLEOTIDE SEQUENCE [LARGE SCALE GENOMIC DNA]</scope>
    <source>
        <strain evidence="16">JCM 19170</strain>
    </source>
</reference>
<dbReference type="GO" id="GO:0006811">
    <property type="term" value="P:monoatomic ion transport"/>
    <property type="evidence" value="ECO:0007669"/>
    <property type="project" value="UniProtKB-KW"/>
</dbReference>
<dbReference type="PROSITE" id="PS52016">
    <property type="entry name" value="TONB_DEPENDENT_REC_3"/>
    <property type="match status" value="1"/>
</dbReference>
<dbReference type="Pfam" id="PF00593">
    <property type="entry name" value="TonB_dep_Rec_b-barrel"/>
    <property type="match status" value="1"/>
</dbReference>
<evidence type="ECO:0000256" key="12">
    <source>
        <dbReference type="SAM" id="SignalP"/>
    </source>
</evidence>
<evidence type="ECO:0000256" key="7">
    <source>
        <dbReference type="ARBA" id="ARBA00023077"/>
    </source>
</evidence>
<evidence type="ECO:0000256" key="9">
    <source>
        <dbReference type="ARBA" id="ARBA00023237"/>
    </source>
</evidence>
<evidence type="ECO:0000256" key="5">
    <source>
        <dbReference type="ARBA" id="ARBA00022729"/>
    </source>
</evidence>
<feature type="chain" id="PRO_5005505551" evidence="12">
    <location>
        <begin position="28"/>
        <end position="610"/>
    </location>
</feature>
<keyword evidence="8 10" id="KW-0472">Membrane</keyword>
<comment type="similarity">
    <text evidence="10 11">Belongs to the TonB-dependent receptor family.</text>
</comment>
<evidence type="ECO:0000313" key="15">
    <source>
        <dbReference type="EMBL" id="CUB05329.1"/>
    </source>
</evidence>
<evidence type="ECO:0000256" key="1">
    <source>
        <dbReference type="ARBA" id="ARBA00004571"/>
    </source>
</evidence>
<dbReference type="PANTHER" id="PTHR30069:SF53">
    <property type="entry name" value="COLICIN I RECEPTOR-RELATED"/>
    <property type="match status" value="1"/>
</dbReference>
<name>A0A0K6IQG1_9PROT</name>
<evidence type="ECO:0000256" key="6">
    <source>
        <dbReference type="ARBA" id="ARBA00023065"/>
    </source>
</evidence>
<keyword evidence="16" id="KW-1185">Reference proteome</keyword>
<evidence type="ECO:0000256" key="8">
    <source>
        <dbReference type="ARBA" id="ARBA00023136"/>
    </source>
</evidence>
<keyword evidence="6" id="KW-0406">Ion transport</keyword>
<protein>
    <submittedName>
        <fullName evidence="15">Outer membrane cobalamin receptor protein</fullName>
    </submittedName>
</protein>
<dbReference type="AlphaFoldDB" id="A0A0K6IQG1"/>
<gene>
    <name evidence="15" type="ORF">Ga0061068_101318</name>
</gene>
<accession>A0A0K6IQG1</accession>
<dbReference type="InterPro" id="IPR036942">
    <property type="entry name" value="Beta-barrel_TonB_sf"/>
</dbReference>
<feature type="domain" description="TonB-dependent receptor-like beta-barrel" evidence="13">
    <location>
        <begin position="183"/>
        <end position="583"/>
    </location>
</feature>
<organism evidence="15 16">
    <name type="scientific">Tepidiphilus thermophilus</name>
    <dbReference type="NCBI Taxonomy" id="876478"/>
    <lineage>
        <taxon>Bacteria</taxon>
        <taxon>Pseudomonadati</taxon>
        <taxon>Pseudomonadota</taxon>
        <taxon>Hydrogenophilia</taxon>
        <taxon>Hydrogenophilales</taxon>
        <taxon>Hydrogenophilaceae</taxon>
        <taxon>Tepidiphilus</taxon>
    </lineage>
</organism>
<dbReference type="InterPro" id="IPR037066">
    <property type="entry name" value="Plug_dom_sf"/>
</dbReference>
<sequence length="610" mass="67394">MNRFVKSLAAALPPSLLLSSFSFGVEAQEALEPVVVTATRQQTRVSEILADVTVIEREEIERAGGETVVDLLARQPGIQMTRNGGPGTSASLFVRGTRPDQTKVLVDGVPINSLDLAGSPLRFLSLADVDRIEILRGPASTLYGADAIGGVIQIFTRRGAPGLSVDAFAGYGSYDTAQGSAGLSVGNELVRLRADFQQSYSGGFSAMKNASGQDADDDAYRNRGGTASLVLTPLAGHEMGFVLRQNQGRAHYDEIPPTSQFNDYEEFRTQQWQVYTRNALTDAWTSTLRIGHALDWHKYVSSWPSRMRTENDEYSWQNDVALPLGRAMLALERFEQNAPLGDESSSEESIAINSAVAAWSANLGPHRWQLSARHDQHSTFGGEDTYALAYGYQIAREWRAHASLGTSFKAPSLYQLFDPYSGNPQLEPEKGRNREVALVWERGQQSASLTYYYNRVRNLIDWVPTDTWGGRYINVGKAHFEGVTLAWEGAAGAWQWRTSYDWLQAIDETTDKALARRARHSATASLWRQWGAWDAGLEWVGMGRRPEAATAGGGELGAYSLFNLVASYRFAPDLKLEARIDNLFDKDYESVRGYNTPGLSAFVGLRYTPR</sequence>
<keyword evidence="2 10" id="KW-0813">Transport</keyword>
<feature type="signal peptide" evidence="12">
    <location>
        <begin position="1"/>
        <end position="27"/>
    </location>
</feature>
<dbReference type="EMBL" id="CYHH01000001">
    <property type="protein sequence ID" value="CUB05329.1"/>
    <property type="molecule type" value="Genomic_DNA"/>
</dbReference>
<dbReference type="RefSeq" id="WP_055422680.1">
    <property type="nucleotide sequence ID" value="NZ_CYHH01000001.1"/>
</dbReference>
<keyword evidence="9 10" id="KW-0998">Cell outer membrane</keyword>
<evidence type="ECO:0000256" key="3">
    <source>
        <dbReference type="ARBA" id="ARBA00022452"/>
    </source>
</evidence>
<dbReference type="Gene3D" id="2.170.130.10">
    <property type="entry name" value="TonB-dependent receptor, plug domain"/>
    <property type="match status" value="1"/>
</dbReference>
<evidence type="ECO:0000256" key="2">
    <source>
        <dbReference type="ARBA" id="ARBA00022448"/>
    </source>
</evidence>
<evidence type="ECO:0000259" key="13">
    <source>
        <dbReference type="Pfam" id="PF00593"/>
    </source>
</evidence>
<evidence type="ECO:0000256" key="10">
    <source>
        <dbReference type="PROSITE-ProRule" id="PRU01360"/>
    </source>
</evidence>
<dbReference type="InterPro" id="IPR012910">
    <property type="entry name" value="Plug_dom"/>
</dbReference>
<dbReference type="GO" id="GO:0015889">
    <property type="term" value="P:cobalamin transport"/>
    <property type="evidence" value="ECO:0007669"/>
    <property type="project" value="TreeGrafter"/>
</dbReference>
<evidence type="ECO:0000256" key="11">
    <source>
        <dbReference type="RuleBase" id="RU003357"/>
    </source>
</evidence>
<evidence type="ECO:0000259" key="14">
    <source>
        <dbReference type="Pfam" id="PF07715"/>
    </source>
</evidence>
<keyword evidence="7 11" id="KW-0798">TonB box</keyword>
<dbReference type="SUPFAM" id="SSF56935">
    <property type="entry name" value="Porins"/>
    <property type="match status" value="1"/>
</dbReference>
<dbReference type="PANTHER" id="PTHR30069">
    <property type="entry name" value="TONB-DEPENDENT OUTER MEMBRANE RECEPTOR"/>
    <property type="match status" value="1"/>
</dbReference>
<evidence type="ECO:0000256" key="4">
    <source>
        <dbReference type="ARBA" id="ARBA00022692"/>
    </source>
</evidence>
<keyword evidence="3 10" id="KW-1134">Transmembrane beta strand</keyword>
<comment type="subcellular location">
    <subcellularLocation>
        <location evidence="1 10">Cell outer membrane</location>
        <topology evidence="1 10">Multi-pass membrane protein</topology>
    </subcellularLocation>
</comment>
<proteinExistence type="inferred from homology"/>
<keyword evidence="15" id="KW-0675">Receptor</keyword>
<dbReference type="CDD" id="cd01347">
    <property type="entry name" value="ligand_gated_channel"/>
    <property type="match status" value="1"/>
</dbReference>
<dbReference type="GO" id="GO:0009279">
    <property type="term" value="C:cell outer membrane"/>
    <property type="evidence" value="ECO:0007669"/>
    <property type="project" value="UniProtKB-SubCell"/>
</dbReference>
<keyword evidence="5 12" id="KW-0732">Signal</keyword>
<dbReference type="InterPro" id="IPR039426">
    <property type="entry name" value="TonB-dep_rcpt-like"/>
</dbReference>
<dbReference type="Proteomes" id="UP000182108">
    <property type="component" value="Unassembled WGS sequence"/>
</dbReference>
<feature type="domain" description="TonB-dependent receptor plug" evidence="14">
    <location>
        <begin position="46"/>
        <end position="151"/>
    </location>
</feature>
<dbReference type="Gene3D" id="2.40.170.20">
    <property type="entry name" value="TonB-dependent receptor, beta-barrel domain"/>
    <property type="match status" value="1"/>
</dbReference>
<dbReference type="Pfam" id="PF07715">
    <property type="entry name" value="Plug"/>
    <property type="match status" value="1"/>
</dbReference>